<evidence type="ECO:0000256" key="3">
    <source>
        <dbReference type="ARBA" id="ARBA00022692"/>
    </source>
</evidence>
<comment type="similarity">
    <text evidence="2">Belongs to the cornichon family.</text>
</comment>
<organism evidence="7">
    <name type="scientific">Anthurium amnicola</name>
    <dbReference type="NCBI Taxonomy" id="1678845"/>
    <lineage>
        <taxon>Eukaryota</taxon>
        <taxon>Viridiplantae</taxon>
        <taxon>Streptophyta</taxon>
        <taxon>Embryophyta</taxon>
        <taxon>Tracheophyta</taxon>
        <taxon>Spermatophyta</taxon>
        <taxon>Magnoliopsida</taxon>
        <taxon>Liliopsida</taxon>
        <taxon>Araceae</taxon>
        <taxon>Pothoideae</taxon>
        <taxon>Potheae</taxon>
        <taxon>Anthurium</taxon>
    </lineage>
</organism>
<reference evidence="7" key="1">
    <citation type="submission" date="2015-07" db="EMBL/GenBank/DDBJ databases">
        <title>Transcriptome Assembly of Anthurium amnicola.</title>
        <authorList>
            <person name="Suzuki J."/>
        </authorList>
    </citation>
    <scope>NUCLEOTIDE SEQUENCE</scope>
</reference>
<evidence type="ECO:0000256" key="4">
    <source>
        <dbReference type="ARBA" id="ARBA00022989"/>
    </source>
</evidence>
<keyword evidence="3 6" id="KW-0812">Transmembrane</keyword>
<dbReference type="PANTHER" id="PTHR12290">
    <property type="entry name" value="CORNICHON-RELATED"/>
    <property type="match status" value="1"/>
</dbReference>
<feature type="non-terminal residue" evidence="7">
    <location>
        <position position="1"/>
    </location>
</feature>
<dbReference type="InterPro" id="IPR003377">
    <property type="entry name" value="Cornichon"/>
</dbReference>
<comment type="subcellular location">
    <subcellularLocation>
        <location evidence="1">Membrane</location>
        <topology evidence="1">Multi-pass membrane protein</topology>
    </subcellularLocation>
</comment>
<evidence type="ECO:0000313" key="7">
    <source>
        <dbReference type="EMBL" id="JAT51195.1"/>
    </source>
</evidence>
<accession>A0A1D1Y971</accession>
<feature type="transmembrane region" description="Helical" evidence="6">
    <location>
        <begin position="70"/>
        <end position="98"/>
    </location>
</feature>
<dbReference type="EMBL" id="GDJX01016741">
    <property type="protein sequence ID" value="JAT51195.1"/>
    <property type="molecule type" value="Transcribed_RNA"/>
</dbReference>
<sequence>PIYKPCVFSSLDYGSNMGSEALLFLFAVIMAAVHLFVMVFFTIMYADLECDYINPIDLCSKLNQFIVPEMLAHAFLSFLFVINGYWFVALINIPLVLYNVYKIHNNKHTLDPTEIFRTLGIHKRESLMKVAFYLITFFYYLYRMIAALINDD</sequence>
<evidence type="ECO:0000256" key="6">
    <source>
        <dbReference type="SAM" id="Phobius"/>
    </source>
</evidence>
<name>A0A1D1Y971_9ARAE</name>
<evidence type="ECO:0000256" key="2">
    <source>
        <dbReference type="ARBA" id="ARBA00010095"/>
    </source>
</evidence>
<gene>
    <name evidence="7" type="primary">ERV14_0</name>
    <name evidence="7" type="ORF">g.7645</name>
</gene>
<feature type="transmembrane region" description="Helical" evidence="6">
    <location>
        <begin position="21"/>
        <end position="46"/>
    </location>
</feature>
<evidence type="ECO:0000256" key="5">
    <source>
        <dbReference type="ARBA" id="ARBA00023136"/>
    </source>
</evidence>
<dbReference type="SMART" id="SM01398">
    <property type="entry name" value="Cornichon"/>
    <property type="match status" value="1"/>
</dbReference>
<dbReference type="GO" id="GO:0016020">
    <property type="term" value="C:membrane"/>
    <property type="evidence" value="ECO:0007669"/>
    <property type="project" value="UniProtKB-SubCell"/>
</dbReference>
<dbReference type="PROSITE" id="PS01340">
    <property type="entry name" value="CORNICHON"/>
    <property type="match status" value="1"/>
</dbReference>
<feature type="transmembrane region" description="Helical" evidence="6">
    <location>
        <begin position="130"/>
        <end position="149"/>
    </location>
</feature>
<dbReference type="AlphaFoldDB" id="A0A1D1Y971"/>
<keyword evidence="5 6" id="KW-0472">Membrane</keyword>
<proteinExistence type="inferred from homology"/>
<keyword evidence="4 6" id="KW-1133">Transmembrane helix</keyword>
<dbReference type="GO" id="GO:0016192">
    <property type="term" value="P:vesicle-mediated transport"/>
    <property type="evidence" value="ECO:0007669"/>
    <property type="project" value="InterPro"/>
</dbReference>
<protein>
    <submittedName>
        <fullName evidence="7">ER-derived vesicles protein ERV14</fullName>
    </submittedName>
</protein>
<evidence type="ECO:0000256" key="1">
    <source>
        <dbReference type="ARBA" id="ARBA00004141"/>
    </source>
</evidence>
<dbReference type="InterPro" id="IPR033466">
    <property type="entry name" value="Cornichon_conserved"/>
</dbReference>
<dbReference type="Pfam" id="PF03311">
    <property type="entry name" value="Cornichon"/>
    <property type="match status" value="1"/>
</dbReference>